<dbReference type="InterPro" id="IPR050138">
    <property type="entry name" value="DHOase/Allantoinase_Hydrolase"/>
</dbReference>
<feature type="domain" description="Dihydroorotase catalytic" evidence="2">
    <location>
        <begin position="69"/>
        <end position="227"/>
    </location>
</feature>
<dbReference type="GO" id="GO:0005737">
    <property type="term" value="C:cytoplasm"/>
    <property type="evidence" value="ECO:0007669"/>
    <property type="project" value="TreeGrafter"/>
</dbReference>
<protein>
    <submittedName>
        <fullName evidence="3">Amidohydrolase family protein</fullName>
    </submittedName>
</protein>
<reference evidence="3 4" key="1">
    <citation type="submission" date="2019-06" db="EMBL/GenBank/DDBJ databases">
        <authorList>
            <person name="Lee I."/>
            <person name="Jang G.I."/>
            <person name="Hwang C.Y."/>
        </authorList>
    </citation>
    <scope>NUCLEOTIDE SEQUENCE [LARGE SCALE GENOMIC DNA]</scope>
    <source>
        <strain evidence="3 4">PAMC 28131</strain>
    </source>
</reference>
<proteinExistence type="predicted"/>
<dbReference type="InterPro" id="IPR004722">
    <property type="entry name" value="DHOase"/>
</dbReference>
<dbReference type="GO" id="GO:0006221">
    <property type="term" value="P:pyrimidine nucleotide biosynthetic process"/>
    <property type="evidence" value="ECO:0007669"/>
    <property type="project" value="UniProtKB-KW"/>
</dbReference>
<keyword evidence="1" id="KW-0665">Pyrimidine biosynthesis</keyword>
<accession>A0A501XJV8</accession>
<dbReference type="Pfam" id="PF12890">
    <property type="entry name" value="DHOase"/>
    <property type="match status" value="1"/>
</dbReference>
<gene>
    <name evidence="3" type="ORF">FJQ54_10630</name>
</gene>
<dbReference type="SUPFAM" id="SSF51338">
    <property type="entry name" value="Composite domain of metallo-dependent hydrolases"/>
    <property type="match status" value="1"/>
</dbReference>
<evidence type="ECO:0000259" key="2">
    <source>
        <dbReference type="Pfam" id="PF12890"/>
    </source>
</evidence>
<dbReference type="CDD" id="cd01317">
    <property type="entry name" value="DHOase_IIa"/>
    <property type="match status" value="1"/>
</dbReference>
<dbReference type="InterPro" id="IPR032466">
    <property type="entry name" value="Metal_Hydrolase"/>
</dbReference>
<dbReference type="GO" id="GO:0004151">
    <property type="term" value="F:dihydroorotase activity"/>
    <property type="evidence" value="ECO:0007669"/>
    <property type="project" value="InterPro"/>
</dbReference>
<dbReference type="EMBL" id="VFSU01000026">
    <property type="protein sequence ID" value="TPE60457.1"/>
    <property type="molecule type" value="Genomic_DNA"/>
</dbReference>
<dbReference type="PANTHER" id="PTHR43668:SF2">
    <property type="entry name" value="ALLANTOINASE"/>
    <property type="match status" value="1"/>
</dbReference>
<dbReference type="SUPFAM" id="SSF51556">
    <property type="entry name" value="Metallo-dependent hydrolases"/>
    <property type="match status" value="1"/>
</dbReference>
<dbReference type="GO" id="GO:0046872">
    <property type="term" value="F:metal ion binding"/>
    <property type="evidence" value="ECO:0007669"/>
    <property type="project" value="InterPro"/>
</dbReference>
<dbReference type="OrthoDB" id="9775759at2"/>
<organism evidence="3 4">
    <name type="scientific">Sandaracinobacter neustonicus</name>
    <dbReference type="NCBI Taxonomy" id="1715348"/>
    <lineage>
        <taxon>Bacteria</taxon>
        <taxon>Pseudomonadati</taxon>
        <taxon>Pseudomonadota</taxon>
        <taxon>Alphaproteobacteria</taxon>
        <taxon>Sphingomonadales</taxon>
        <taxon>Sphingosinicellaceae</taxon>
        <taxon>Sandaracinobacter</taxon>
    </lineage>
</organism>
<dbReference type="Proteomes" id="UP000319897">
    <property type="component" value="Unassembled WGS sequence"/>
</dbReference>
<name>A0A501XJV8_9SPHN</name>
<dbReference type="AlphaFoldDB" id="A0A501XJV8"/>
<dbReference type="GO" id="GO:0004038">
    <property type="term" value="F:allantoinase activity"/>
    <property type="evidence" value="ECO:0007669"/>
    <property type="project" value="TreeGrafter"/>
</dbReference>
<dbReference type="PANTHER" id="PTHR43668">
    <property type="entry name" value="ALLANTOINASE"/>
    <property type="match status" value="1"/>
</dbReference>
<dbReference type="Gene3D" id="3.20.20.140">
    <property type="entry name" value="Metal-dependent hydrolases"/>
    <property type="match status" value="1"/>
</dbReference>
<dbReference type="InterPro" id="IPR011059">
    <property type="entry name" value="Metal-dep_hydrolase_composite"/>
</dbReference>
<evidence type="ECO:0000256" key="1">
    <source>
        <dbReference type="ARBA" id="ARBA00022975"/>
    </source>
</evidence>
<comment type="caution">
    <text evidence="3">The sequence shown here is derived from an EMBL/GenBank/DDBJ whole genome shotgun (WGS) entry which is preliminary data.</text>
</comment>
<dbReference type="GO" id="GO:0006145">
    <property type="term" value="P:purine nucleobase catabolic process"/>
    <property type="evidence" value="ECO:0007669"/>
    <property type="project" value="TreeGrafter"/>
</dbReference>
<sequence length="411" mass="42006">MAMKPILIRGARLIDPAAGTEAAGDLLIVDRQIAAVGPGLAAPDGAEIVEAAGLVLAPGLIDAGVFRTDVEAAVAGGITSVLLMPDQSPPLDDPALIERAERLGKPRLWVRPLAAATRGLNGRELAELSLMKEAGAVAVATGRQAIADAQVMLRLLRYAAGLGLVVIAHAECPFLTAGAAATDTETATRLGLPAAPAAAEAIQIARDLRLAREAGAPLHIACVSTAEGVELIRAARAEGQDVTAGTAPAYALLSDTALAGYRSFARLSPPLRGEADRLAVREGLADGSISILASRHDPRTQEDKRLPFADAAPGAAGSATLLALGLNLVHDGLISLPRLLALLSANPAARFGLPGGALLPGAPADLLLFDSGAPWRIDADRLPGRAGNTPFDGLPVQGRVRLLLKGGERLA</sequence>
<keyword evidence="3" id="KW-0378">Hydrolase</keyword>
<evidence type="ECO:0000313" key="4">
    <source>
        <dbReference type="Proteomes" id="UP000319897"/>
    </source>
</evidence>
<keyword evidence="4" id="KW-1185">Reference proteome</keyword>
<dbReference type="InterPro" id="IPR024403">
    <property type="entry name" value="DHOase_cat"/>
</dbReference>
<evidence type="ECO:0000313" key="3">
    <source>
        <dbReference type="EMBL" id="TPE60457.1"/>
    </source>
</evidence>